<dbReference type="OrthoDB" id="5328412at2759"/>
<gene>
    <name evidence="2" type="ORF">BMF94_1338</name>
</gene>
<feature type="compositionally biased region" description="Acidic residues" evidence="1">
    <location>
        <begin position="202"/>
        <end position="212"/>
    </location>
</feature>
<reference evidence="2 3" key="1">
    <citation type="journal article" date="2018" name="Front. Microbiol.">
        <title>Prospects for Fungal Bioremediation of Acidic Radioactive Waste Sites: Characterization and Genome Sequence of Rhodotorula taiwanensis MD1149.</title>
        <authorList>
            <person name="Tkavc R."/>
            <person name="Matrosova V.Y."/>
            <person name="Grichenko O.E."/>
            <person name="Gostincar C."/>
            <person name="Volpe R.P."/>
            <person name="Klimenkova P."/>
            <person name="Gaidamakova E.K."/>
            <person name="Zhou C.E."/>
            <person name="Stewart B.J."/>
            <person name="Lyman M.G."/>
            <person name="Malfatti S.A."/>
            <person name="Rubinfeld B."/>
            <person name="Courtot M."/>
            <person name="Singh J."/>
            <person name="Dalgard C.L."/>
            <person name="Hamilton T."/>
            <person name="Frey K.G."/>
            <person name="Gunde-Cimerman N."/>
            <person name="Dugan L."/>
            <person name="Daly M.J."/>
        </authorList>
    </citation>
    <scope>NUCLEOTIDE SEQUENCE [LARGE SCALE GENOMIC DNA]</scope>
    <source>
        <strain evidence="2 3">MD1149</strain>
    </source>
</reference>
<keyword evidence="3" id="KW-1185">Reference proteome</keyword>
<feature type="compositionally biased region" description="Low complexity" evidence="1">
    <location>
        <begin position="213"/>
        <end position="223"/>
    </location>
</feature>
<comment type="caution">
    <text evidence="2">The sequence shown here is derived from an EMBL/GenBank/DDBJ whole genome shotgun (WGS) entry which is preliminary data.</text>
</comment>
<name>A0A2S5BG19_9BASI</name>
<accession>A0A2S5BG19</accession>
<sequence>MALLKLPAKKPKGKGKQLHIDYTTLESARATAPSDWSAEEWLEDGTRQEEQGERYQVGLKAARHLANATTCYRLAATLSPSSFDARYNAARVMQTLGAGHLGPPDCLEALEAARTGYREALAVLQPGQAGEATARIDALYNLAQADASLFAQLENGICVVQDELDRKRGLAQEAKELFAEVERLQRVELERYIGSGASSNGAEEDDDLDVDASADSATETSVQVTETTVVTPRLVLDTLLAAIDFDIQLSDSSLADPGTDAQVRQSAVAAFSRASDLRDVIAAQEGGPAADLELDLALQQAEIFATWSPEEARPRLESLVAAPEATPRLIDVLSMHADFLVENLPLSDHASALSSLEAALAAYQRAATLLSSRLSPPKNIPAQQLPTLLSANLASQAHVHLLAHLLDPPADFRSRKHADEAQRLALEAISAAKPAVWLKVAGPFSSTAPETLPAVSAVRGANAQDARSDWATIAAVRHAFFTLVRARYWAVASSGPSTTAELRDQLRARLWSEWKVLGLAGPSREGATGVDALRRRELEWWAGEIEEDLVAKVVGADEAASERQWYAALAP</sequence>
<dbReference type="AlphaFoldDB" id="A0A2S5BG19"/>
<dbReference type="EMBL" id="PJQD01000013">
    <property type="protein sequence ID" value="POY75715.1"/>
    <property type="molecule type" value="Genomic_DNA"/>
</dbReference>
<evidence type="ECO:0000313" key="2">
    <source>
        <dbReference type="EMBL" id="POY75715.1"/>
    </source>
</evidence>
<feature type="region of interest" description="Disordered" evidence="1">
    <location>
        <begin position="196"/>
        <end position="223"/>
    </location>
</feature>
<evidence type="ECO:0000256" key="1">
    <source>
        <dbReference type="SAM" id="MobiDB-lite"/>
    </source>
</evidence>
<evidence type="ECO:0000313" key="3">
    <source>
        <dbReference type="Proteomes" id="UP000237144"/>
    </source>
</evidence>
<proteinExistence type="predicted"/>
<organism evidence="2 3">
    <name type="scientific">Rhodotorula taiwanensis</name>
    <dbReference type="NCBI Taxonomy" id="741276"/>
    <lineage>
        <taxon>Eukaryota</taxon>
        <taxon>Fungi</taxon>
        <taxon>Dikarya</taxon>
        <taxon>Basidiomycota</taxon>
        <taxon>Pucciniomycotina</taxon>
        <taxon>Microbotryomycetes</taxon>
        <taxon>Sporidiobolales</taxon>
        <taxon>Sporidiobolaceae</taxon>
        <taxon>Rhodotorula</taxon>
    </lineage>
</organism>
<dbReference type="Proteomes" id="UP000237144">
    <property type="component" value="Unassembled WGS sequence"/>
</dbReference>
<protein>
    <submittedName>
        <fullName evidence="2">Uncharacterized protein</fullName>
    </submittedName>
</protein>